<organism evidence="7 8">
    <name type="scientific">Patella caerulea</name>
    <name type="common">Rayed Mediterranean limpet</name>
    <dbReference type="NCBI Taxonomy" id="87958"/>
    <lineage>
        <taxon>Eukaryota</taxon>
        <taxon>Metazoa</taxon>
        <taxon>Spiralia</taxon>
        <taxon>Lophotrochozoa</taxon>
        <taxon>Mollusca</taxon>
        <taxon>Gastropoda</taxon>
        <taxon>Patellogastropoda</taxon>
        <taxon>Patelloidea</taxon>
        <taxon>Patellidae</taxon>
        <taxon>Patella</taxon>
    </lineage>
</organism>
<gene>
    <name evidence="7" type="ORF">SNE40_009707</name>
</gene>
<dbReference type="PANTHER" id="PTHR45992">
    <property type="entry name" value="EUKARYOTIC ELONGATION FACTOR 2 KINASE-RELATED"/>
    <property type="match status" value="1"/>
</dbReference>
<dbReference type="InterPro" id="IPR011009">
    <property type="entry name" value="Kinase-like_dom_sf"/>
</dbReference>
<dbReference type="SMART" id="SM00811">
    <property type="entry name" value="Alpha_kinase"/>
    <property type="match status" value="1"/>
</dbReference>
<dbReference type="GO" id="GO:1903013">
    <property type="term" value="P:response to differentiation-inducing factor 1"/>
    <property type="evidence" value="ECO:0007669"/>
    <property type="project" value="TreeGrafter"/>
</dbReference>
<dbReference type="GO" id="GO:0031037">
    <property type="term" value="P:myosin II filament disassembly"/>
    <property type="evidence" value="ECO:0007669"/>
    <property type="project" value="TreeGrafter"/>
</dbReference>
<name>A0AAN8JT41_PATCE</name>
<evidence type="ECO:0000256" key="5">
    <source>
        <dbReference type="ARBA" id="ARBA00022840"/>
    </source>
</evidence>
<dbReference type="GO" id="GO:0005524">
    <property type="term" value="F:ATP binding"/>
    <property type="evidence" value="ECO:0007669"/>
    <property type="project" value="UniProtKB-KW"/>
</dbReference>
<dbReference type="SUPFAM" id="SSF56112">
    <property type="entry name" value="Protein kinase-like (PK-like)"/>
    <property type="match status" value="1"/>
</dbReference>
<protein>
    <recommendedName>
        <fullName evidence="6">Alpha-type protein kinase domain-containing protein</fullName>
    </recommendedName>
</protein>
<dbReference type="InterPro" id="IPR051852">
    <property type="entry name" value="Alpha-type_PK"/>
</dbReference>
<keyword evidence="5" id="KW-0067">ATP-binding</keyword>
<dbReference type="GO" id="GO:0004674">
    <property type="term" value="F:protein serine/threonine kinase activity"/>
    <property type="evidence" value="ECO:0007669"/>
    <property type="project" value="UniProtKB-KW"/>
</dbReference>
<reference evidence="7 8" key="1">
    <citation type="submission" date="2024-01" db="EMBL/GenBank/DDBJ databases">
        <title>The genome of the rayed Mediterranean limpet Patella caerulea (Linnaeus, 1758).</title>
        <authorList>
            <person name="Anh-Thu Weber A."/>
            <person name="Halstead-Nussloch G."/>
        </authorList>
    </citation>
    <scope>NUCLEOTIDE SEQUENCE [LARGE SCALE GENOMIC DNA]</scope>
    <source>
        <strain evidence="7">AATW-2023a</strain>
        <tissue evidence="7">Whole specimen</tissue>
    </source>
</reference>
<evidence type="ECO:0000313" key="8">
    <source>
        <dbReference type="Proteomes" id="UP001347796"/>
    </source>
</evidence>
<keyword evidence="2" id="KW-0808">Transferase</keyword>
<dbReference type="InterPro" id="IPR004166">
    <property type="entry name" value="a-kinase_dom"/>
</dbReference>
<dbReference type="AlphaFoldDB" id="A0AAN8JT41"/>
<evidence type="ECO:0000256" key="2">
    <source>
        <dbReference type="ARBA" id="ARBA00022679"/>
    </source>
</evidence>
<dbReference type="PROSITE" id="PS51158">
    <property type="entry name" value="ALPHA_KINASE"/>
    <property type="match status" value="1"/>
</dbReference>
<keyword evidence="3" id="KW-0547">Nucleotide-binding</keyword>
<sequence>MVAKLKKDSIDKNITQEFGDTFKYYKIYLGCNADGFVTIEEFIPEKFQKYINNDAGCGQSESDLIKKAECFIHYTYAKSSKQLMVVDIQGCQYNLCDPEIATRSVQTEDEYLFTTVNLSIYAFDNFEGTNVCNNYCTLLNLNPVTMFAMRSSD</sequence>
<dbReference type="Proteomes" id="UP001347796">
    <property type="component" value="Unassembled WGS sequence"/>
</dbReference>
<evidence type="ECO:0000256" key="3">
    <source>
        <dbReference type="ARBA" id="ARBA00022741"/>
    </source>
</evidence>
<dbReference type="Pfam" id="PF02816">
    <property type="entry name" value="Alpha_kinase"/>
    <property type="match status" value="1"/>
</dbReference>
<dbReference type="EMBL" id="JAZGQO010000007">
    <property type="protein sequence ID" value="KAK6181930.1"/>
    <property type="molecule type" value="Genomic_DNA"/>
</dbReference>
<keyword evidence="8" id="KW-1185">Reference proteome</keyword>
<evidence type="ECO:0000259" key="6">
    <source>
        <dbReference type="PROSITE" id="PS51158"/>
    </source>
</evidence>
<feature type="domain" description="Alpha-type protein kinase" evidence="6">
    <location>
        <begin position="1"/>
        <end position="144"/>
    </location>
</feature>
<keyword evidence="4" id="KW-0418">Kinase</keyword>
<comment type="caution">
    <text evidence="7">The sequence shown here is derived from an EMBL/GenBank/DDBJ whole genome shotgun (WGS) entry which is preliminary data.</text>
</comment>
<evidence type="ECO:0000256" key="4">
    <source>
        <dbReference type="ARBA" id="ARBA00022777"/>
    </source>
</evidence>
<evidence type="ECO:0000256" key="1">
    <source>
        <dbReference type="ARBA" id="ARBA00022527"/>
    </source>
</evidence>
<dbReference type="Gene3D" id="3.20.200.10">
    <property type="entry name" value="MHCK/EF2 kinase"/>
    <property type="match status" value="1"/>
</dbReference>
<keyword evidence="1" id="KW-0723">Serine/threonine-protein kinase</keyword>
<proteinExistence type="predicted"/>
<accession>A0AAN8JT41</accession>
<dbReference type="PANTHER" id="PTHR45992:SF2">
    <property type="entry name" value="EUKARYOTIC ELONGATION FACTOR 2 KINASE"/>
    <property type="match status" value="1"/>
</dbReference>
<evidence type="ECO:0000313" key="7">
    <source>
        <dbReference type="EMBL" id="KAK6181930.1"/>
    </source>
</evidence>